<feature type="region of interest" description="Disordered" evidence="3">
    <location>
        <begin position="117"/>
        <end position="186"/>
    </location>
</feature>
<keyword evidence="2" id="KW-0804">Transcription</keyword>
<evidence type="ECO:0000256" key="2">
    <source>
        <dbReference type="ARBA" id="ARBA00023163"/>
    </source>
</evidence>
<proteinExistence type="predicted"/>
<dbReference type="EMBL" id="AF142555">
    <property type="protein sequence ID" value="AAD54588.1"/>
    <property type="molecule type" value="Genomic_DNA"/>
</dbReference>
<feature type="non-terminal residue" evidence="4">
    <location>
        <position position="215"/>
    </location>
</feature>
<accession>Q9PUU3</accession>
<dbReference type="GO" id="GO:0035097">
    <property type="term" value="C:histone methyltransferase complex"/>
    <property type="evidence" value="ECO:0007669"/>
    <property type="project" value="TreeGrafter"/>
</dbReference>
<protein>
    <submittedName>
        <fullName evidence="4">Mixed lineage leukemia-like protein</fullName>
    </submittedName>
</protein>
<evidence type="ECO:0000313" key="4">
    <source>
        <dbReference type="EMBL" id="AAD54588.1"/>
    </source>
</evidence>
<feature type="compositionally biased region" description="Basic and acidic residues" evidence="3">
    <location>
        <begin position="155"/>
        <end position="172"/>
    </location>
</feature>
<keyword evidence="1" id="KW-0805">Transcription regulation</keyword>
<gene>
    <name evidence="4" type="primary">Mll</name>
</gene>
<feature type="compositionally biased region" description="Low complexity" evidence="3">
    <location>
        <begin position="131"/>
        <end position="140"/>
    </location>
</feature>
<reference evidence="4" key="1">
    <citation type="journal article" date="1999" name="Proc. Natl. Acad. Sci. U.S.A.">
        <title>Late changes in spliceosomal introns define clades in vertebrate evolution.</title>
        <authorList>
            <person name="Venkatesh B."/>
            <person name="Ning Y."/>
            <person name="Brenner S."/>
        </authorList>
    </citation>
    <scope>NUCLEOTIDE SEQUENCE</scope>
</reference>
<name>Q9PUU3_POLSX</name>
<dbReference type="AlphaFoldDB" id="Q9PUU3"/>
<feature type="non-terminal residue" evidence="4">
    <location>
        <position position="1"/>
    </location>
</feature>
<dbReference type="GO" id="GO:0042800">
    <property type="term" value="F:histone H3K4 methyltransferase activity"/>
    <property type="evidence" value="ECO:0007669"/>
    <property type="project" value="TreeGrafter"/>
</dbReference>
<dbReference type="PANTHER" id="PTHR45838:SF2">
    <property type="entry name" value="HISTONE-LYSINE N-METHYLTRANSFERASE 2A"/>
    <property type="match status" value="1"/>
</dbReference>
<evidence type="ECO:0000256" key="3">
    <source>
        <dbReference type="SAM" id="MobiDB-lite"/>
    </source>
</evidence>
<feature type="region of interest" description="Disordered" evidence="3">
    <location>
        <begin position="26"/>
        <end position="74"/>
    </location>
</feature>
<dbReference type="PANTHER" id="PTHR45838">
    <property type="entry name" value="HISTONE-LYSINE-N-METHYLTRANSFERASE 2 KMT2 FAMILY MEMBER"/>
    <property type="match status" value="1"/>
</dbReference>
<evidence type="ECO:0000256" key="1">
    <source>
        <dbReference type="ARBA" id="ARBA00023015"/>
    </source>
</evidence>
<organism evidence="4">
    <name type="scientific">Polypterus sp.</name>
    <name type="common">Bichir</name>
    <dbReference type="NCBI Taxonomy" id="8291"/>
    <lineage>
        <taxon>Eukaryota</taxon>
        <taxon>Metazoa</taxon>
        <taxon>Chordata</taxon>
        <taxon>Craniata</taxon>
        <taxon>Vertebrata</taxon>
        <taxon>Euteleostomi</taxon>
        <taxon>Actinopterygii</taxon>
        <taxon>Polypteriformes</taxon>
        <taxon>Polypteridae</taxon>
        <taxon>Polypterus</taxon>
    </lineage>
</organism>
<dbReference type="GO" id="GO:0045893">
    <property type="term" value="P:positive regulation of DNA-templated transcription"/>
    <property type="evidence" value="ECO:0007669"/>
    <property type="project" value="TreeGrafter"/>
</dbReference>
<sequence>ARSNMFFGLTPFYGVRSYGEEDIPFFNSGDKKRSSGGVSRRSAEGQVDGADDISTSSSDGSCEEEEEELRGAPCKDEDSFYYSFTRTVINPSGARFLEEELLDDGCRRRELGLPQIGQLDGVDDSSESDASISTTGTSTSANKVPPTSSKRKSKEARVEKMDMEGSEPRVKEPTGSSTSKKDCLPLGGVEAQLSLNAELLKSDSDNTNSDDCGNI</sequence>